<dbReference type="EC" id="2.1.1.-" evidence="4"/>
<dbReference type="Proteomes" id="UP000663859">
    <property type="component" value="Unassembled WGS sequence"/>
</dbReference>
<dbReference type="RefSeq" id="WP_236027787.1">
    <property type="nucleotide sequence ID" value="NZ_CAJNOB010000001.1"/>
</dbReference>
<dbReference type="InterPro" id="IPR050362">
    <property type="entry name" value="Cation-dep_OMT"/>
</dbReference>
<dbReference type="SUPFAM" id="SSF53335">
    <property type="entry name" value="S-adenosyl-L-methionine-dependent methyltransferases"/>
    <property type="match status" value="1"/>
</dbReference>
<reference evidence="4" key="1">
    <citation type="submission" date="2021-02" db="EMBL/GenBank/DDBJ databases">
        <authorList>
            <person name="Cremers G."/>
            <person name="Picone N."/>
        </authorList>
    </citation>
    <scope>NUCLEOTIDE SEQUENCE</scope>
    <source>
        <strain evidence="4">PQ17</strain>
    </source>
</reference>
<evidence type="ECO:0000256" key="2">
    <source>
        <dbReference type="ARBA" id="ARBA00022679"/>
    </source>
</evidence>
<evidence type="ECO:0000313" key="5">
    <source>
        <dbReference type="Proteomes" id="UP000663859"/>
    </source>
</evidence>
<dbReference type="AlphaFoldDB" id="A0A8J2FRK4"/>
<dbReference type="Pfam" id="PF01596">
    <property type="entry name" value="Methyltransf_3"/>
    <property type="match status" value="1"/>
</dbReference>
<keyword evidence="2 4" id="KW-0808">Transferase</keyword>
<comment type="caution">
    <text evidence="4">The sequence shown here is derived from an EMBL/GenBank/DDBJ whole genome shotgun (WGS) entry which is preliminary data.</text>
</comment>
<keyword evidence="1 4" id="KW-0489">Methyltransferase</keyword>
<dbReference type="Gene3D" id="3.40.50.150">
    <property type="entry name" value="Vaccinia Virus protein VP39"/>
    <property type="match status" value="1"/>
</dbReference>
<dbReference type="PANTHER" id="PTHR10509:SF14">
    <property type="entry name" value="CAFFEOYL-COA O-METHYLTRANSFERASE 3-RELATED"/>
    <property type="match status" value="1"/>
</dbReference>
<evidence type="ECO:0000313" key="4">
    <source>
        <dbReference type="EMBL" id="CAF0689223.1"/>
    </source>
</evidence>
<name>A0A8J2FRK4_9BACT</name>
<dbReference type="CDD" id="cd02440">
    <property type="entry name" value="AdoMet_MTases"/>
    <property type="match status" value="1"/>
</dbReference>
<proteinExistence type="predicted"/>
<gene>
    <name evidence="4" type="ORF">MPNT_10151</name>
</gene>
<protein>
    <submittedName>
        <fullName evidence="4">O-methyltransferase</fullName>
        <ecNumber evidence="4">2.1.1.-</ecNumber>
    </submittedName>
</protein>
<dbReference type="GO" id="GO:0008757">
    <property type="term" value="F:S-adenosylmethionine-dependent methyltransferase activity"/>
    <property type="evidence" value="ECO:0007669"/>
    <property type="project" value="TreeGrafter"/>
</dbReference>
<dbReference type="GO" id="GO:0032259">
    <property type="term" value="P:methylation"/>
    <property type="evidence" value="ECO:0007669"/>
    <property type="project" value="UniProtKB-KW"/>
</dbReference>
<dbReference type="PROSITE" id="PS51682">
    <property type="entry name" value="SAM_OMT_I"/>
    <property type="match status" value="1"/>
</dbReference>
<evidence type="ECO:0000256" key="3">
    <source>
        <dbReference type="ARBA" id="ARBA00022691"/>
    </source>
</evidence>
<organism evidence="4 5">
    <name type="scientific">Candidatus Methylacidithermus pantelleriae</name>
    <dbReference type="NCBI Taxonomy" id="2744239"/>
    <lineage>
        <taxon>Bacteria</taxon>
        <taxon>Pseudomonadati</taxon>
        <taxon>Verrucomicrobiota</taxon>
        <taxon>Methylacidiphilae</taxon>
        <taxon>Methylacidiphilales</taxon>
        <taxon>Methylacidiphilaceae</taxon>
        <taxon>Candidatus Methylacidithermus</taxon>
    </lineage>
</organism>
<keyword evidence="5" id="KW-1185">Reference proteome</keyword>
<dbReference type="GO" id="GO:0008171">
    <property type="term" value="F:O-methyltransferase activity"/>
    <property type="evidence" value="ECO:0007669"/>
    <property type="project" value="InterPro"/>
</dbReference>
<evidence type="ECO:0000256" key="1">
    <source>
        <dbReference type="ARBA" id="ARBA00022603"/>
    </source>
</evidence>
<dbReference type="PANTHER" id="PTHR10509">
    <property type="entry name" value="O-METHYLTRANSFERASE-RELATED"/>
    <property type="match status" value="1"/>
</dbReference>
<keyword evidence="3" id="KW-0949">S-adenosyl-L-methionine</keyword>
<accession>A0A8J2FRK4</accession>
<dbReference type="InterPro" id="IPR002935">
    <property type="entry name" value="SAM_O-MeTrfase"/>
</dbReference>
<dbReference type="EMBL" id="CAJNOB010000001">
    <property type="protein sequence ID" value="CAF0689223.1"/>
    <property type="molecule type" value="Genomic_DNA"/>
</dbReference>
<dbReference type="InterPro" id="IPR029063">
    <property type="entry name" value="SAM-dependent_MTases_sf"/>
</dbReference>
<sequence>MPVERSFGELSLGLLKRASYGFLLEPVSLRFVPLNQTIYGYLQDLCQARSDPIVEELRAETLALGPVSNMAIPREEASLLSLLVSLMGAKLAIELGTFTGLSAIAIARSLPPGGKLFSCDIEPRWTQIAVRYWERLGLSERIELKLGPALETLRALPRAPLFDFAFVDADKENYELYYEELLPRLRPGGLIAFDNMLREGKVAESPSSDPATAVIHELNRKLAQDRRVEGVLLPVADGIYLARKVSTGLLPEGVSCFTRAWV</sequence>